<evidence type="ECO:0000256" key="7">
    <source>
        <dbReference type="ARBA" id="ARBA00022786"/>
    </source>
</evidence>
<dbReference type="GO" id="GO:0016925">
    <property type="term" value="P:protein sumoylation"/>
    <property type="evidence" value="ECO:0007669"/>
    <property type="project" value="TreeGrafter"/>
</dbReference>
<dbReference type="GO" id="GO:0008270">
    <property type="term" value="F:zinc ion binding"/>
    <property type="evidence" value="ECO:0007669"/>
    <property type="project" value="UniProtKB-KW"/>
</dbReference>
<evidence type="ECO:0000256" key="2">
    <source>
        <dbReference type="ARBA" id="ARBA00004718"/>
    </source>
</evidence>
<protein>
    <recommendedName>
        <fullName evidence="10">SP-RING-type domain-containing protein</fullName>
    </recommendedName>
</protein>
<feature type="domain" description="SP-RING-type" evidence="10">
    <location>
        <begin position="170"/>
        <end position="227"/>
    </location>
</feature>
<dbReference type="PANTHER" id="PTHR21330:SF1">
    <property type="entry name" value="E3 SUMO-PROTEIN LIGASE NSE2"/>
    <property type="match status" value="1"/>
</dbReference>
<dbReference type="Pfam" id="PF11789">
    <property type="entry name" value="zf-Nse"/>
    <property type="match status" value="1"/>
</dbReference>
<dbReference type="CDD" id="cd16651">
    <property type="entry name" value="SPL-RING_NSE2"/>
    <property type="match status" value="1"/>
</dbReference>
<keyword evidence="6" id="KW-0863">Zinc-finger</keyword>
<keyword evidence="8" id="KW-0862">Zinc</keyword>
<proteinExistence type="inferred from homology"/>
<keyword evidence="9" id="KW-0539">Nucleus</keyword>
<organism evidence="11 12">
    <name type="scientific">Malassezia brasiliensis</name>
    <dbReference type="NCBI Taxonomy" id="1821822"/>
    <lineage>
        <taxon>Eukaryota</taxon>
        <taxon>Fungi</taxon>
        <taxon>Dikarya</taxon>
        <taxon>Basidiomycota</taxon>
        <taxon>Ustilaginomycotina</taxon>
        <taxon>Malasseziomycetes</taxon>
        <taxon>Malasseziales</taxon>
        <taxon>Malasseziaceae</taxon>
        <taxon>Malassezia</taxon>
    </lineage>
</organism>
<accession>A0AAF0DPM0</accession>
<dbReference type="Proteomes" id="UP001216638">
    <property type="component" value="Chromosome 1"/>
</dbReference>
<evidence type="ECO:0000259" key="10">
    <source>
        <dbReference type="Pfam" id="PF11789"/>
    </source>
</evidence>
<dbReference type="SUPFAM" id="SSF57850">
    <property type="entry name" value="RING/U-box"/>
    <property type="match status" value="1"/>
</dbReference>
<evidence type="ECO:0000313" key="12">
    <source>
        <dbReference type="Proteomes" id="UP001216638"/>
    </source>
</evidence>
<sequence>MRHETPTACAIDAGLAPRVRQLGGEYTQVRAHLDAALNFFPDVGAEVEEFAPDAAAGTSYVARLDQGTRQLIDLAHEAELRQTLLESLQREIAEGVAPEDPAQTYRAAVERHRAEYAQKTTRQKYARHPTYVDFRSRVWEVRGEGAMPPLVDMIPAEPGDEHNADDDDDEDIVVGGTLQQFRCPLTATLLDDPVESTVCAHAYSRAAITEYIQQAGRRGAECPAAACHAVLTLRTLRDAPSLKRRVERYARQLARREEERRGSQWADAAVLD</sequence>
<dbReference type="PANTHER" id="PTHR21330">
    <property type="entry name" value="E3 SUMO-PROTEIN LIGASE NSE2"/>
    <property type="match status" value="1"/>
</dbReference>
<keyword evidence="7" id="KW-0833">Ubl conjugation pathway</keyword>
<evidence type="ECO:0000256" key="8">
    <source>
        <dbReference type="ARBA" id="ARBA00022833"/>
    </source>
</evidence>
<dbReference type="Gene3D" id="3.30.40.10">
    <property type="entry name" value="Zinc/RING finger domain, C3HC4 (zinc finger)"/>
    <property type="match status" value="1"/>
</dbReference>
<comment type="pathway">
    <text evidence="2">Protein modification; protein sumoylation.</text>
</comment>
<dbReference type="GO" id="GO:0005634">
    <property type="term" value="C:nucleus"/>
    <property type="evidence" value="ECO:0007669"/>
    <property type="project" value="UniProtKB-SubCell"/>
</dbReference>
<keyword evidence="4" id="KW-0808">Transferase</keyword>
<dbReference type="GO" id="GO:0030915">
    <property type="term" value="C:Smc5-Smc6 complex"/>
    <property type="evidence" value="ECO:0007669"/>
    <property type="project" value="InterPro"/>
</dbReference>
<comment type="subcellular location">
    <subcellularLocation>
        <location evidence="1">Nucleus</location>
    </subcellularLocation>
</comment>
<dbReference type="GO" id="GO:0000724">
    <property type="term" value="P:double-strand break repair via homologous recombination"/>
    <property type="evidence" value="ECO:0007669"/>
    <property type="project" value="InterPro"/>
</dbReference>
<dbReference type="EMBL" id="CP119951">
    <property type="protein sequence ID" value="WFC93695.1"/>
    <property type="molecule type" value="Genomic_DNA"/>
</dbReference>
<evidence type="ECO:0000256" key="3">
    <source>
        <dbReference type="ARBA" id="ARBA00008212"/>
    </source>
</evidence>
<evidence type="ECO:0000256" key="5">
    <source>
        <dbReference type="ARBA" id="ARBA00022723"/>
    </source>
</evidence>
<dbReference type="InterPro" id="IPR026846">
    <property type="entry name" value="Nse2(Mms21)"/>
</dbReference>
<evidence type="ECO:0000256" key="6">
    <source>
        <dbReference type="ARBA" id="ARBA00022771"/>
    </source>
</evidence>
<evidence type="ECO:0000313" key="11">
    <source>
        <dbReference type="EMBL" id="WFC93695.1"/>
    </source>
</evidence>
<dbReference type="InterPro" id="IPR013083">
    <property type="entry name" value="Znf_RING/FYVE/PHD"/>
</dbReference>
<comment type="similarity">
    <text evidence="3">Belongs to the NSE2 family.</text>
</comment>
<evidence type="ECO:0000256" key="1">
    <source>
        <dbReference type="ARBA" id="ARBA00004123"/>
    </source>
</evidence>
<dbReference type="InterPro" id="IPR004181">
    <property type="entry name" value="Znf_MIZ"/>
</dbReference>
<evidence type="ECO:0000256" key="4">
    <source>
        <dbReference type="ARBA" id="ARBA00022679"/>
    </source>
</evidence>
<reference evidence="11" key="1">
    <citation type="submission" date="2023-03" db="EMBL/GenBank/DDBJ databases">
        <title>Mating type loci evolution in Malassezia.</title>
        <authorList>
            <person name="Coelho M.A."/>
        </authorList>
    </citation>
    <scope>NUCLEOTIDE SEQUENCE</scope>
    <source>
        <strain evidence="11">CBS 14135</strain>
    </source>
</reference>
<dbReference type="AlphaFoldDB" id="A0AAF0DPM0"/>
<dbReference type="GO" id="GO:0061665">
    <property type="term" value="F:SUMO ligase activity"/>
    <property type="evidence" value="ECO:0007669"/>
    <property type="project" value="TreeGrafter"/>
</dbReference>
<keyword evidence="12" id="KW-1185">Reference proteome</keyword>
<name>A0AAF0DPM0_9BASI</name>
<keyword evidence="5" id="KW-0479">Metal-binding</keyword>
<evidence type="ECO:0000256" key="9">
    <source>
        <dbReference type="ARBA" id="ARBA00023242"/>
    </source>
</evidence>
<gene>
    <name evidence="11" type="ORF">MBRA1_000317</name>
</gene>